<dbReference type="EMBL" id="KZ857402">
    <property type="protein sequence ID" value="RDX49865.1"/>
    <property type="molecule type" value="Genomic_DNA"/>
</dbReference>
<dbReference type="InterPro" id="IPR040971">
    <property type="entry name" value="PlyB_C"/>
</dbReference>
<feature type="domain" description="MACPF-like" evidence="3">
    <location>
        <begin position="50"/>
        <end position="314"/>
    </location>
</feature>
<evidence type="ECO:0000256" key="1">
    <source>
        <dbReference type="SAM" id="MobiDB-lite"/>
    </source>
</evidence>
<dbReference type="Pfam" id="PF22693">
    <property type="entry name" value="MACPF_1"/>
    <property type="match status" value="1"/>
</dbReference>
<sequence>MATAPASTFQDFRHKAPRPHVGKPHGESDTLNDVNNDPVRRAKLIADNNLLKGIRMTSSGPQASTRELIVRPDKLNVSVNQSAQIDTTTVEAEYTETLMQSNYNSISIKVSAPYITASADYSRETSYKNTESEKTIIVSSRYMFPQGAVNFSPPDSGYADDVQLAPAFVTAVNNALAKPTKLEKREALDAVFKDFGDVFPIKLEIGGTLSAHSMETFKRSENETSVKEDVKVGLEAAVKGWGGGVTPGHGNMETTITTASGRKLAVKYIVQGGDYTKIQDTAAWIASTNNSEYWRVIEVADTVAVVDMLPEPIKGTVKELMTPLLGKWVSVERVPGTERYPVNIYRPKDVVPDGWYWLGHAADSSQALIVKPTLPPKSGRNYAVTDGRSGSGFTDQPFPNQPQYAFFSTYFGGFTPGVAPGSDLGALRPGLFLEGQWTQHGESIDTSVYVTHPKPSQDPVDDCFPLQPVVRVKQTGTDNPPRPRWALRKNVVLFDSD</sequence>
<evidence type="ECO:0000259" key="3">
    <source>
        <dbReference type="Pfam" id="PF22693"/>
    </source>
</evidence>
<dbReference type="AlphaFoldDB" id="A0A371DBF1"/>
<gene>
    <name evidence="4" type="ORF">OH76DRAFT_1482687</name>
</gene>
<feature type="region of interest" description="Disordered" evidence="1">
    <location>
        <begin position="1"/>
        <end position="35"/>
    </location>
</feature>
<proteinExistence type="predicted"/>
<dbReference type="InterPro" id="IPR054586">
    <property type="entry name" value="MACPF_1_fungal"/>
</dbReference>
<organism evidence="4 5">
    <name type="scientific">Lentinus brumalis</name>
    <dbReference type="NCBI Taxonomy" id="2498619"/>
    <lineage>
        <taxon>Eukaryota</taxon>
        <taxon>Fungi</taxon>
        <taxon>Dikarya</taxon>
        <taxon>Basidiomycota</taxon>
        <taxon>Agaricomycotina</taxon>
        <taxon>Agaricomycetes</taxon>
        <taxon>Polyporales</taxon>
        <taxon>Polyporaceae</taxon>
        <taxon>Lentinus</taxon>
    </lineage>
</organism>
<evidence type="ECO:0000259" key="2">
    <source>
        <dbReference type="Pfam" id="PF18684"/>
    </source>
</evidence>
<keyword evidence="5" id="KW-1185">Reference proteome</keyword>
<dbReference type="Pfam" id="PF18684">
    <property type="entry name" value="PlyB_C"/>
    <property type="match status" value="1"/>
</dbReference>
<name>A0A371DBF1_9APHY</name>
<evidence type="ECO:0000313" key="4">
    <source>
        <dbReference type="EMBL" id="RDX49865.1"/>
    </source>
</evidence>
<feature type="domain" description="Pleurotolysin B C-terminal" evidence="2">
    <location>
        <begin position="323"/>
        <end position="495"/>
    </location>
</feature>
<dbReference type="Proteomes" id="UP000256964">
    <property type="component" value="Unassembled WGS sequence"/>
</dbReference>
<reference evidence="4 5" key="1">
    <citation type="journal article" date="2018" name="Biotechnol. Biofuels">
        <title>Integrative visual omics of the white-rot fungus Polyporus brumalis exposes the biotechnological potential of its oxidative enzymes for delignifying raw plant biomass.</title>
        <authorList>
            <person name="Miyauchi S."/>
            <person name="Rancon A."/>
            <person name="Drula E."/>
            <person name="Hage H."/>
            <person name="Chaduli D."/>
            <person name="Favel A."/>
            <person name="Grisel S."/>
            <person name="Henrissat B."/>
            <person name="Herpoel-Gimbert I."/>
            <person name="Ruiz-Duenas F.J."/>
            <person name="Chevret D."/>
            <person name="Hainaut M."/>
            <person name="Lin J."/>
            <person name="Wang M."/>
            <person name="Pangilinan J."/>
            <person name="Lipzen A."/>
            <person name="Lesage-Meessen L."/>
            <person name="Navarro D."/>
            <person name="Riley R."/>
            <person name="Grigoriev I.V."/>
            <person name="Zhou S."/>
            <person name="Raouche S."/>
            <person name="Rosso M.N."/>
        </authorList>
    </citation>
    <scope>NUCLEOTIDE SEQUENCE [LARGE SCALE GENOMIC DNA]</scope>
    <source>
        <strain evidence="4 5">BRFM 1820</strain>
    </source>
</reference>
<evidence type="ECO:0000313" key="5">
    <source>
        <dbReference type="Proteomes" id="UP000256964"/>
    </source>
</evidence>
<dbReference type="OrthoDB" id="2737493at2759"/>
<accession>A0A371DBF1</accession>
<protein>
    <submittedName>
        <fullName evidence="4">Erylysin B</fullName>
    </submittedName>
</protein>
<feature type="compositionally biased region" description="Polar residues" evidence="1">
    <location>
        <begin position="1"/>
        <end position="10"/>
    </location>
</feature>
<dbReference type="STRING" id="139420.A0A371DBF1"/>